<dbReference type="AlphaFoldDB" id="A0AAV3U212"/>
<evidence type="ECO:0000313" key="3">
    <source>
        <dbReference type="Proteomes" id="UP001409585"/>
    </source>
</evidence>
<keyword evidence="3" id="KW-1185">Reference proteome</keyword>
<dbReference type="EMBL" id="BAABLX010000011">
    <property type="protein sequence ID" value="GAA4940800.1"/>
    <property type="molecule type" value="Genomic_DNA"/>
</dbReference>
<gene>
    <name evidence="2" type="ORF">GCM10025791_18960</name>
</gene>
<keyword evidence="1" id="KW-0812">Transmembrane</keyword>
<keyword evidence="1" id="KW-1133">Transmembrane helix</keyword>
<dbReference type="RefSeq" id="WP_345420708.1">
    <property type="nucleotide sequence ID" value="NZ_AP031496.1"/>
</dbReference>
<sequence length="246" mass="28117">MILRRLTQHIKAQNWFAVVLDFIIVVVGVFVGLQVSNWNASRQGELSREYYLERLATDLSQTIALSESLEESALKKSAIIERFTVALNDTESQADELVAATRSYLSEGTQLIGFGIIWGTYEDLSSTGNFSVLQNQKLVERLINLSTFFDYMADSYRVNSDWILPFDTSLASEFDWMRYEDKTAQLFPVLTLEEQSAEIRVNATLLRRHAALHHWFLDYSVRANQDSIAKSRQVLGMVQGERGIFK</sequence>
<dbReference type="Proteomes" id="UP001409585">
    <property type="component" value="Unassembled WGS sequence"/>
</dbReference>
<proteinExistence type="predicted"/>
<accession>A0AAV3U212</accession>
<feature type="transmembrane region" description="Helical" evidence="1">
    <location>
        <begin position="12"/>
        <end position="33"/>
    </location>
</feature>
<reference evidence="3" key="1">
    <citation type="journal article" date="2019" name="Int. J. Syst. Evol. Microbiol.">
        <title>The Global Catalogue of Microorganisms (GCM) 10K type strain sequencing project: providing services to taxonomists for standard genome sequencing and annotation.</title>
        <authorList>
            <consortium name="The Broad Institute Genomics Platform"/>
            <consortium name="The Broad Institute Genome Sequencing Center for Infectious Disease"/>
            <person name="Wu L."/>
            <person name="Ma J."/>
        </authorList>
    </citation>
    <scope>NUCLEOTIDE SEQUENCE [LARGE SCALE GENOMIC DNA]</scope>
    <source>
        <strain evidence="3">JCM 19134</strain>
    </source>
</reference>
<evidence type="ECO:0000313" key="2">
    <source>
        <dbReference type="EMBL" id="GAA4940800.1"/>
    </source>
</evidence>
<evidence type="ECO:0000256" key="1">
    <source>
        <dbReference type="SAM" id="Phobius"/>
    </source>
</evidence>
<protein>
    <submittedName>
        <fullName evidence="2">Uncharacterized protein</fullName>
    </submittedName>
</protein>
<name>A0AAV3U212_9ALTE</name>
<keyword evidence="1" id="KW-0472">Membrane</keyword>
<organism evidence="2 3">
    <name type="scientific">Halioxenophilus aromaticivorans</name>
    <dbReference type="NCBI Taxonomy" id="1306992"/>
    <lineage>
        <taxon>Bacteria</taxon>
        <taxon>Pseudomonadati</taxon>
        <taxon>Pseudomonadota</taxon>
        <taxon>Gammaproteobacteria</taxon>
        <taxon>Alteromonadales</taxon>
        <taxon>Alteromonadaceae</taxon>
        <taxon>Halioxenophilus</taxon>
    </lineage>
</organism>
<comment type="caution">
    <text evidence="2">The sequence shown here is derived from an EMBL/GenBank/DDBJ whole genome shotgun (WGS) entry which is preliminary data.</text>
</comment>